<reference evidence="3 4" key="1">
    <citation type="journal article" date="2018" name="Evol. Lett.">
        <title>Horizontal gene cluster transfer increased hallucinogenic mushroom diversity.</title>
        <authorList>
            <person name="Reynolds H.T."/>
            <person name="Vijayakumar V."/>
            <person name="Gluck-Thaler E."/>
            <person name="Korotkin H.B."/>
            <person name="Matheny P.B."/>
            <person name="Slot J.C."/>
        </authorList>
    </citation>
    <scope>NUCLEOTIDE SEQUENCE [LARGE SCALE GENOMIC DNA]</scope>
    <source>
        <strain evidence="3 4">SRW20</strain>
    </source>
</reference>
<dbReference type="AlphaFoldDB" id="A0A409VJJ0"/>
<accession>A0A409VJJ0</accession>
<dbReference type="InParanoid" id="A0A409VJJ0"/>
<feature type="transmembrane region" description="Helical" evidence="2">
    <location>
        <begin position="6"/>
        <end position="25"/>
    </location>
</feature>
<feature type="region of interest" description="Disordered" evidence="1">
    <location>
        <begin position="126"/>
        <end position="148"/>
    </location>
</feature>
<dbReference type="Proteomes" id="UP000284706">
    <property type="component" value="Unassembled WGS sequence"/>
</dbReference>
<sequence length="201" mass="21127">MRPQYLINLFASSTTAFIVLAFFSLQASANYFVINNPSASTQWPNNAANLVTWQKGVLDGVDMFDMEMARMSTDGLTLVARNVPAAQGKINIQLQDIPPGDDYFLIFINSTHGVLHSTSSRFTILSPSASPSSSPPSPDGSVPTVTVSGSPNPTAMFATTFPAIASGALGGVRVERRYVGMLGVSLVGVLVGAGWTLGGVL</sequence>
<organism evidence="3 4">
    <name type="scientific">Gymnopilus dilepis</name>
    <dbReference type="NCBI Taxonomy" id="231916"/>
    <lineage>
        <taxon>Eukaryota</taxon>
        <taxon>Fungi</taxon>
        <taxon>Dikarya</taxon>
        <taxon>Basidiomycota</taxon>
        <taxon>Agaricomycotina</taxon>
        <taxon>Agaricomycetes</taxon>
        <taxon>Agaricomycetidae</taxon>
        <taxon>Agaricales</taxon>
        <taxon>Agaricineae</taxon>
        <taxon>Hymenogastraceae</taxon>
        <taxon>Gymnopilus</taxon>
    </lineage>
</organism>
<protein>
    <submittedName>
        <fullName evidence="3">Uncharacterized protein</fullName>
    </submittedName>
</protein>
<gene>
    <name evidence="3" type="ORF">CVT26_011279</name>
</gene>
<evidence type="ECO:0000313" key="4">
    <source>
        <dbReference type="Proteomes" id="UP000284706"/>
    </source>
</evidence>
<feature type="transmembrane region" description="Helical" evidence="2">
    <location>
        <begin position="178"/>
        <end position="198"/>
    </location>
</feature>
<dbReference type="EMBL" id="NHYE01005631">
    <property type="protein sequence ID" value="PPQ66410.1"/>
    <property type="molecule type" value="Genomic_DNA"/>
</dbReference>
<evidence type="ECO:0000256" key="2">
    <source>
        <dbReference type="SAM" id="Phobius"/>
    </source>
</evidence>
<comment type="caution">
    <text evidence="3">The sequence shown here is derived from an EMBL/GenBank/DDBJ whole genome shotgun (WGS) entry which is preliminary data.</text>
</comment>
<proteinExistence type="predicted"/>
<evidence type="ECO:0000313" key="3">
    <source>
        <dbReference type="EMBL" id="PPQ66410.1"/>
    </source>
</evidence>
<evidence type="ECO:0000256" key="1">
    <source>
        <dbReference type="SAM" id="MobiDB-lite"/>
    </source>
</evidence>
<dbReference type="OrthoDB" id="2581067at2759"/>
<name>A0A409VJJ0_9AGAR</name>
<keyword evidence="2" id="KW-0472">Membrane</keyword>
<feature type="compositionally biased region" description="Low complexity" evidence="1">
    <location>
        <begin position="139"/>
        <end position="148"/>
    </location>
</feature>
<keyword evidence="4" id="KW-1185">Reference proteome</keyword>
<keyword evidence="2" id="KW-1133">Transmembrane helix</keyword>
<keyword evidence="2" id="KW-0812">Transmembrane</keyword>